<evidence type="ECO:0000256" key="9">
    <source>
        <dbReference type="ARBA" id="ARBA00023170"/>
    </source>
</evidence>
<feature type="transmembrane region" description="Helical" evidence="18">
    <location>
        <begin position="2633"/>
        <end position="2659"/>
    </location>
</feature>
<evidence type="ECO:0000259" key="19">
    <source>
        <dbReference type="PROSITE" id="PS50221"/>
    </source>
</evidence>
<dbReference type="Pfam" id="PF00002">
    <property type="entry name" value="7tm_2"/>
    <property type="match status" value="1"/>
</dbReference>
<dbReference type="Proteomes" id="UP001108280">
    <property type="component" value="Chromosome X"/>
</dbReference>
<comment type="caution">
    <text evidence="16">Lacks conserved residue(s) required for the propagation of feature annotation.</text>
</comment>
<keyword evidence="7 18" id="KW-0472">Membrane</keyword>
<dbReference type="InterPro" id="IPR017981">
    <property type="entry name" value="GPCR_2-like_7TM"/>
</dbReference>
<keyword evidence="5 18" id="KW-1133">Transmembrane helix</keyword>
<keyword evidence="9 23" id="KW-0675">Receptor</keyword>
<evidence type="ECO:0000256" key="6">
    <source>
        <dbReference type="ARBA" id="ARBA00023040"/>
    </source>
</evidence>
<feature type="compositionally biased region" description="Low complexity" evidence="17">
    <location>
        <begin position="1263"/>
        <end position="1275"/>
    </location>
</feature>
<dbReference type="GeneID" id="100767655"/>
<comment type="subcellular location">
    <subcellularLocation>
        <location evidence="1">Membrane</location>
        <topology evidence="1">Multi-pass membrane protein</topology>
    </subcellularLocation>
</comment>
<dbReference type="GO" id="GO:0007166">
    <property type="term" value="P:cell surface receptor signaling pathway"/>
    <property type="evidence" value="ECO:0007669"/>
    <property type="project" value="InterPro"/>
</dbReference>
<dbReference type="GO" id="GO:0005886">
    <property type="term" value="C:plasma membrane"/>
    <property type="evidence" value="ECO:0007669"/>
    <property type="project" value="TreeGrafter"/>
</dbReference>
<keyword evidence="22" id="KW-1185">Reference proteome</keyword>
<feature type="compositionally biased region" description="Polar residues" evidence="17">
    <location>
        <begin position="1147"/>
        <end position="1167"/>
    </location>
</feature>
<dbReference type="PROSITE" id="PS50221">
    <property type="entry name" value="GAIN_B"/>
    <property type="match status" value="1"/>
</dbReference>
<evidence type="ECO:0000256" key="5">
    <source>
        <dbReference type="ARBA" id="ARBA00022989"/>
    </source>
</evidence>
<feature type="transmembrane region" description="Helical" evidence="18">
    <location>
        <begin position="2857"/>
        <end position="2880"/>
    </location>
</feature>
<feature type="transmembrane region" description="Helical" evidence="18">
    <location>
        <begin position="2671"/>
        <end position="2691"/>
    </location>
</feature>
<evidence type="ECO:0000256" key="10">
    <source>
        <dbReference type="ARBA" id="ARBA00023180"/>
    </source>
</evidence>
<dbReference type="InterPro" id="IPR000832">
    <property type="entry name" value="GPCR_2_secretin-like"/>
</dbReference>
<evidence type="ECO:0000256" key="17">
    <source>
        <dbReference type="SAM" id="MobiDB-lite"/>
    </source>
</evidence>
<gene>
    <name evidence="23" type="primary">Adgrg4</name>
</gene>
<dbReference type="KEGG" id="cge:100767655"/>
<sequence>MPELSRLTACIDLISMTDGSYHWMAFSYITNDTLLGTEDIDLGLAGDHQQLILYNFGKTFSISYYLIPFHWHTICLMWDGVKGRLELFQNKERIIAITDQPHNLPPNGTVVLGHFSRNGKGWIKTVVPHFTGSLYYFQLWDRILENEEFLTCLYGNVVSWEDDVWLTYKISPTVDRRLHCFVSENMTIQERSTTVSQKIDLTTPPSITELNPQKTVHPSTLSPISVPVSTINHAVISYSNTTPSPLATASASKDLKTSPAQTTTFSADDLFTSTAIPLPTQSTYIHTATDSMTVTQHLHLGKTRTTTMVEAMATDTFYPTTATNFFNTSESTKNSIVYETLTTKSQSAVGKITLFLTTDPTSMSPTSCHKHKPTEVAAFPTSKSGQDFLVSSTAGTVSWPTLEETSAITTNIGIASTFPSESLLTSTTAPMNSVFPGNQVAPTLSTTDVEMAFTIHSVLPMKTTSALRTVSVSTNFQDVFSPSMEDAIPTSMPKETSSVDFSSITSSLVTRIQSEQTVIDTESTHIPLTPRTKLFPTLAETSLFPTMEGLVYTQNTPTSDDPMIPLTSMKSYSTYNAYESGLTSVTDKTGYPFFPNETPWTSKPDQTLLPSTNTTTIPTFTPNDNLTSSFQDNTTNIDNSYRTTDITMLEASTGNIGTTSSDATTARYTTTLFKPTSQWLNNFSNVDGITSITSQPESKLTTLLLKSNPVPSVAANELPSISRETVVPSKDMSTLADIKTNFSTEKNISETTQIDTNGMSTFGDTMAPLPMSATTQKVYTTVTKEIDSHYPKVKSTIAAVAEVSPFSTMLEATDESAQMVTAFVTVSPFSDIEKLTTALDNETATTGVGVSWLSTELMKSTPKSSYNGTTETFNSTHTSTIHWTSETSEGNSASSLISVSTQTLPELLGSSTRIMGATFSTIPSQKTAVSLSACILPPQTTATHSSATPLSTTHKFSLPVNVSTVTSPATTMMVFDETKVTLSQPSTLVRDFTPSVFSIGSPLPTVTMVPTVSSTASTTSDIMPTHRDSLHTTSEVTTISSTTALMAVSFLRETLVSSLRPSTPVITKATTTLPSISADLVSPSIHTIVCSRPPSNNITLVSSTYVSLTTSASVATPSVSQVEDSTHVFSFPYTSSSSGDVGMASGPTETSAGGETMSPHTSVNDLTTSVDTKSTTYFVNTPISTQLPVATSMLFSEKDKTPRTTMLAEISTSKNSFILESQRTFSWEITDTGFSETTEISRKQTHLPSEIPPGNLTSGNLATSTSGSTQNTQTLTSSTVIGVHVSEGLTSLEETELPSQVQTITKSLSPDKERTSALSEYPPRTVGKLVSSFPVTLLDTGHQATSSVDTTTSRTARTSHPVLINITLSHLLSLTTQPESTWIASSTSESTQTFPKSIFPFTTGLLNTNFTMITLDGSTTVFHVPNELTNFPRETSMETSTPIYQMSSLPLNVTDFTPKKVSDTPTILMTKSSRTINSGYLKSVSIGTSGLKSENSSMPVNNSNFSTTVVSSNTSTRLKAFFTSLSSPPPKTTETTQASTLDITPVPYVGPTSQSTMVSSTFTNSEVVEVPFKNSTAPVSSPTELDFSSEKTISTIIMARSLTSVMGATSSSLLSSKNTEAISFIPKTTFSSLLPTTQQSSQENEATTLDILLGITNNSLPTESSDGVTELINTYSRTTIPASALSSTPSDSFYTSLNIQVSPSLTNFKGTPRPTESVKSTLAYLSHDIVKMTSLSENILLTREPTKSSACVHTPVLYPSWTQSTATPTSLTSFLYSRHSTEAKFPLTSQMVEFPAQGTRVTPSITQALLTTSRNTPIGEDSQFPVFTTNVMTQNRMETENLHFSPGTSSTSQIGLVSRDSTVKPSVFTSESLPTFGLSENTSLSMSSIVLPTTLAAISRATSPTWSLSSLSSDSLISVSNPPHLLISSAGEMAKSTFPASDTKATSPNFTIVPFSDGSTIPTPNTPVATLGIITADFFTSLPLSTKSKGDSPHTSTSLESSPRNTVADSSKTASEPMSFSRMSVTPSTTNHNLPIGSLSVSSPVKTSLWSKVPATQESHTLIPPQSTLESVMNIATTTSTALEASFPLMSTEMTHPSTATGSSLISSPFKTNWIDPTFSFLFTQASTSPIATASTVSFYNTKMSFSVFDEEPRVLITTAIHEFSKDWLNSRFQNSEFSLANLAIQIKNRKTSEEEMAMYRHILEQKKGQGMATIFHVPYSCACWVILKVNSSLESVELISRIRTKIHGNLTHVNFTQDQLTLLVKSDHVVVEKLEPGKCEADETPSKYKGTYKWPLTDPTETAQVRCIKNENRNASRICSISMQTGKCQWEKPRFKECKLLQALPDKIVDLANITISDENADDVAEHILNLVNESPPLDEEETKIIISKVDDISNCDDISTNLTQSILQIISTVMEKQSDSASNLPPVSNKILRIIERAGHKMEFVGTMANLTVARLALAVLRVDHRFQGMAFSISEEVTIPQIFLGGIPLRRVLASIYLPKSLREKVPLNGLQTILFNFFGQTSLFKAKNITTTLMTYVVSASISNMSIQNLADPVIIILKHIQGNWNYDQVSCAFWDFDTNDGLGGWNSSGCKVKETNVNYTICQCNHLTHFGVLMDLSRSTVDAVNERILVIITYTGCGISSIFLGIAMVTYIAFHKLRKDYPSKILINLCTALLMLNLAFLVNSWLASYQKVGLCITAAVALHYFLLVSLTWMGLEAVHMYFALVKVFNTYIPNYILKFCLAGWGIPAITVAIILSIRKDLYGTLNPTTLFCWIKDDHIFYISVVAYFCLIFLTNLTMFCTVLVQLTSVKSQSQKTRKKMILNDLKGTISLTFLLGLTWGFAFFAWGPVRIFFMYLFAICNTLQGFLIFVFYCVMKESVREQWHMHLHCRWLQLDNYGNNRFGINVRYKQKKLKKTHESKLLTPSLKSTTTNSTFKSIGSVPSTPSEVNFPNGDFDVGPYTFSSLGCEAAPTFIRRALPTEIKTNCIQKQRSFSINVTRDAHLTPSPGLGEMFNL</sequence>
<feature type="domain" description="G-protein coupled receptors family 2 profile 2" evidence="20">
    <location>
        <begin position="2634"/>
        <end position="2881"/>
    </location>
</feature>
<evidence type="ECO:0000259" key="20">
    <source>
        <dbReference type="PROSITE" id="PS50261"/>
    </source>
</evidence>
<feature type="domain" description="Pentraxin (PTX)" evidence="21">
    <location>
        <begin position="1"/>
        <end position="180"/>
    </location>
</feature>
<organism evidence="22 23">
    <name type="scientific">Cricetulus griseus</name>
    <name type="common">Chinese hamster</name>
    <name type="synonym">Cricetulus barabensis griseus</name>
    <dbReference type="NCBI Taxonomy" id="10029"/>
    <lineage>
        <taxon>Eukaryota</taxon>
        <taxon>Metazoa</taxon>
        <taxon>Chordata</taxon>
        <taxon>Craniata</taxon>
        <taxon>Vertebrata</taxon>
        <taxon>Euteleostomi</taxon>
        <taxon>Mammalia</taxon>
        <taxon>Eutheria</taxon>
        <taxon>Euarchontoglires</taxon>
        <taxon>Glires</taxon>
        <taxon>Rodentia</taxon>
        <taxon>Myomorpha</taxon>
        <taxon>Muroidea</taxon>
        <taxon>Cricetidae</taxon>
        <taxon>Cricetinae</taxon>
        <taxon>Cricetulus</taxon>
    </lineage>
</organism>
<evidence type="ECO:0000256" key="3">
    <source>
        <dbReference type="ARBA" id="ARBA00022692"/>
    </source>
</evidence>
<dbReference type="GO" id="GO:0004930">
    <property type="term" value="F:G protein-coupled receptor activity"/>
    <property type="evidence" value="ECO:0007669"/>
    <property type="project" value="UniProtKB-KW"/>
</dbReference>
<feature type="region of interest" description="Disordered" evidence="17">
    <location>
        <begin position="1291"/>
        <end position="1320"/>
    </location>
</feature>
<dbReference type="InterPro" id="IPR001759">
    <property type="entry name" value="PTX_dom"/>
</dbReference>
<evidence type="ECO:0000313" key="22">
    <source>
        <dbReference type="Proteomes" id="UP001108280"/>
    </source>
</evidence>
<dbReference type="Gene3D" id="1.20.1070.10">
    <property type="entry name" value="Rhodopsin 7-helix transmembrane proteins"/>
    <property type="match status" value="1"/>
</dbReference>
<comment type="function">
    <text evidence="14">Orphan adhesion G-protein coupled receptor (aGPCR). Ligand binding causes a conformation change that triggers signaling via guanine nucleotide-binding proteins (G proteins) and modulates the activity of downstream effectors, such as adenylate cyclase. ADGRG4 is coupled to G(s) G proteins and mediates activation of adenylate cyclase activity. May be act as sensor of mechanical forces.</text>
</comment>
<dbReference type="SUPFAM" id="SSF49899">
    <property type="entry name" value="Concanavalin A-like lectins/glucanases"/>
    <property type="match status" value="1"/>
</dbReference>
<keyword evidence="11" id="KW-0807">Transducer</keyword>
<evidence type="ECO:0000313" key="23">
    <source>
        <dbReference type="RefSeq" id="XP_027289199.1"/>
    </source>
</evidence>
<evidence type="ECO:0000256" key="16">
    <source>
        <dbReference type="PROSITE-ProRule" id="PRU01172"/>
    </source>
</evidence>
<dbReference type="Pfam" id="PF01825">
    <property type="entry name" value="GPS"/>
    <property type="match status" value="1"/>
</dbReference>
<feature type="region of interest" description="Disordered" evidence="17">
    <location>
        <begin position="1986"/>
        <end position="2036"/>
    </location>
</feature>
<dbReference type="PROSITE" id="PS51828">
    <property type="entry name" value="PTX_2"/>
    <property type="match status" value="1"/>
</dbReference>
<comment type="similarity">
    <text evidence="2">Belongs to the G-protein coupled receptor 2 family. Adhesion G-protein coupled receptor (ADGR) subfamily.</text>
</comment>
<feature type="region of interest" description="Disordered" evidence="17">
    <location>
        <begin position="1136"/>
        <end position="1167"/>
    </location>
</feature>
<reference evidence="22" key="1">
    <citation type="journal article" date="2018" name="Biotechnol. Bioeng.">
        <title>A reference genome of the Chinese hamster based on a hybrid assembly strategy.</title>
        <authorList>
            <person name="Rupp O."/>
            <person name="MacDonald M.L."/>
            <person name="Li S."/>
            <person name="Dhiman H."/>
            <person name="Polson S."/>
            <person name="Griep S."/>
            <person name="Heffner K."/>
            <person name="Hernandez I."/>
            <person name="Brinkrolf K."/>
            <person name="Jadhav V."/>
            <person name="Samoudi M."/>
            <person name="Hao H."/>
            <person name="Kingham B."/>
            <person name="Goesmann A."/>
            <person name="Betenbaugh M.J."/>
            <person name="Lewis N.E."/>
            <person name="Borth N."/>
            <person name="Lee K.H."/>
        </authorList>
    </citation>
    <scope>NUCLEOTIDE SEQUENCE [LARGE SCALE GENOMIC DNA]</scope>
    <source>
        <strain evidence="22">17A/GY</strain>
    </source>
</reference>
<evidence type="ECO:0000256" key="11">
    <source>
        <dbReference type="ARBA" id="ARBA00023224"/>
    </source>
</evidence>
<keyword evidence="8" id="KW-1015">Disulfide bond</keyword>
<dbReference type="InterPro" id="IPR017983">
    <property type="entry name" value="GPCR_2_secretin-like_CS"/>
</dbReference>
<dbReference type="PANTHER" id="PTHR12011">
    <property type="entry name" value="ADHESION G-PROTEIN COUPLED RECEPTOR"/>
    <property type="match status" value="1"/>
</dbReference>
<dbReference type="FunFam" id="1.20.1070.10:FF:000234">
    <property type="entry name" value="adhesion G-protein coupled receptor G4"/>
    <property type="match status" value="1"/>
</dbReference>
<dbReference type="FunFam" id="2.60.220.50:FF:000018">
    <property type="entry name" value="Adhesion G protein-coupled receptor G6"/>
    <property type="match status" value="1"/>
</dbReference>
<name>A0A9J7GNE3_CRIGR</name>
<evidence type="ECO:0000259" key="21">
    <source>
        <dbReference type="PROSITE" id="PS51828"/>
    </source>
</evidence>
<dbReference type="InterPro" id="IPR013320">
    <property type="entry name" value="ConA-like_dom_sf"/>
</dbReference>
<dbReference type="RefSeq" id="XP_027289199.1">
    <property type="nucleotide sequence ID" value="XM_027433398.2"/>
</dbReference>
<reference evidence="23" key="3">
    <citation type="submission" date="2025-08" db="UniProtKB">
        <authorList>
            <consortium name="RefSeq"/>
        </authorList>
    </citation>
    <scope>IDENTIFICATION</scope>
    <source>
        <strain evidence="23">17A/GY</strain>
        <tissue evidence="23">Liver</tissue>
    </source>
</reference>
<keyword evidence="6" id="KW-0297">G-protein coupled receptor</keyword>
<dbReference type="PRINTS" id="PR00249">
    <property type="entry name" value="GPCRSECRETIN"/>
</dbReference>
<dbReference type="OrthoDB" id="10037534at2759"/>
<protein>
    <recommendedName>
        <fullName evidence="12">Adhesion G-protein coupled receptor G4</fullName>
    </recommendedName>
    <alternativeName>
        <fullName evidence="13">G-protein coupled receptor 112</fullName>
    </alternativeName>
</protein>
<keyword evidence="3 18" id="KW-0812">Transmembrane</keyword>
<feature type="compositionally biased region" description="Polar residues" evidence="17">
    <location>
        <begin position="1298"/>
        <end position="1308"/>
    </location>
</feature>
<feature type="region of interest" description="Disordered" evidence="17">
    <location>
        <begin position="1238"/>
        <end position="1275"/>
    </location>
</feature>
<dbReference type="Gene3D" id="2.60.120.200">
    <property type="match status" value="1"/>
</dbReference>
<keyword evidence="10" id="KW-0325">Glycoprotein</keyword>
<dbReference type="InterPro" id="IPR000203">
    <property type="entry name" value="GPS"/>
</dbReference>
<dbReference type="CDD" id="cd15997">
    <property type="entry name" value="7tmB2_GPR112"/>
    <property type="match status" value="1"/>
</dbReference>
<evidence type="ECO:0000256" key="7">
    <source>
        <dbReference type="ARBA" id="ARBA00023136"/>
    </source>
</evidence>
<dbReference type="PROSITE" id="PS50261">
    <property type="entry name" value="G_PROTEIN_RECEP_F2_4"/>
    <property type="match status" value="1"/>
</dbReference>
<feature type="transmembrane region" description="Helical" evidence="18">
    <location>
        <begin position="2740"/>
        <end position="2763"/>
    </location>
</feature>
<evidence type="ECO:0000256" key="1">
    <source>
        <dbReference type="ARBA" id="ARBA00004141"/>
    </source>
</evidence>
<dbReference type="CTD" id="139378"/>
<evidence type="ECO:0000256" key="13">
    <source>
        <dbReference type="ARBA" id="ARBA00082055"/>
    </source>
</evidence>
<evidence type="ECO:0000256" key="8">
    <source>
        <dbReference type="ARBA" id="ARBA00023157"/>
    </source>
</evidence>
<dbReference type="FunFam" id="2.60.120.200:FF:000172">
    <property type="entry name" value="Adhesion G protein-coupled receptor G4"/>
    <property type="match status" value="1"/>
</dbReference>
<dbReference type="InterPro" id="IPR046338">
    <property type="entry name" value="GAIN_dom_sf"/>
</dbReference>
<dbReference type="PROSITE" id="PS00650">
    <property type="entry name" value="G_PROTEIN_RECEP_F2_2"/>
    <property type="match status" value="1"/>
</dbReference>
<reference evidence="22" key="2">
    <citation type="journal article" date="2020" name="Biotechnol. Bioeng.">
        <title>Chromosome-scale scaffolds for the Chinese hamster reference genome assembly to facilitate the study of the CHO epigenome.</title>
        <authorList>
            <person name="Hilliard W."/>
            <person name="MacDonald M."/>
            <person name="Lee K.H."/>
        </authorList>
    </citation>
    <scope>NUCLEOTIDE SEQUENCE [LARGE SCALE GENOMIC DNA]</scope>
    <source>
        <strain evidence="22">17A/GY</strain>
    </source>
</reference>
<accession>A0A9J7GNE3</accession>
<feature type="transmembrane region" description="Helical" evidence="18">
    <location>
        <begin position="2783"/>
        <end position="2809"/>
    </location>
</feature>
<evidence type="ECO:0000256" key="14">
    <source>
        <dbReference type="ARBA" id="ARBA00093368"/>
    </source>
</evidence>
<evidence type="ECO:0000256" key="2">
    <source>
        <dbReference type="ARBA" id="ARBA00007343"/>
    </source>
</evidence>
<dbReference type="Gene3D" id="2.60.220.50">
    <property type="match status" value="1"/>
</dbReference>
<feature type="transmembrane region" description="Helical" evidence="18">
    <location>
        <begin position="2830"/>
        <end position="2851"/>
    </location>
</feature>
<dbReference type="GO" id="GO:0007189">
    <property type="term" value="P:adenylate cyclase-activating G protein-coupled receptor signaling pathway"/>
    <property type="evidence" value="ECO:0007669"/>
    <property type="project" value="TreeGrafter"/>
</dbReference>
<comment type="subunit">
    <text evidence="15">Homodimer; homodimerizes via its Pentraxin domain in a calcium-independent manner. Heterodimer of 2 chains generated by proteolytic processing; the large extracellular N-terminal fragment and the membrane-bound C-terminal fragment predominantly remain associated and non-covalently linked.</text>
</comment>
<feature type="domain" description="GAIN-B" evidence="19">
    <location>
        <begin position="2472"/>
        <end position="2625"/>
    </location>
</feature>
<keyword evidence="4" id="KW-0732">Signal</keyword>
<proteinExistence type="inferred from homology"/>
<dbReference type="InterPro" id="IPR057244">
    <property type="entry name" value="GAIN_B"/>
</dbReference>
<dbReference type="PANTHER" id="PTHR12011:SF277">
    <property type="entry name" value="ADHESION G-PROTEIN COUPLED RECEPTOR G4"/>
    <property type="match status" value="1"/>
</dbReference>
<evidence type="ECO:0000256" key="4">
    <source>
        <dbReference type="ARBA" id="ARBA00022729"/>
    </source>
</evidence>
<evidence type="ECO:0000256" key="15">
    <source>
        <dbReference type="ARBA" id="ARBA00093577"/>
    </source>
</evidence>
<dbReference type="SMART" id="SM00303">
    <property type="entry name" value="GPS"/>
    <property type="match status" value="1"/>
</dbReference>
<evidence type="ECO:0000256" key="18">
    <source>
        <dbReference type="SAM" id="Phobius"/>
    </source>
</evidence>
<feature type="transmembrane region" description="Helical" evidence="18">
    <location>
        <begin position="2697"/>
        <end position="2720"/>
    </location>
</feature>
<evidence type="ECO:0000256" key="12">
    <source>
        <dbReference type="ARBA" id="ARBA00069919"/>
    </source>
</evidence>